<dbReference type="Gene3D" id="1.10.287.110">
    <property type="entry name" value="DnaJ domain"/>
    <property type="match status" value="1"/>
</dbReference>
<dbReference type="Proteomes" id="UP000428333">
    <property type="component" value="Linkage Group LG09"/>
</dbReference>
<dbReference type="InterPro" id="IPR001623">
    <property type="entry name" value="DnaJ_domain"/>
</dbReference>
<dbReference type="PANTHER" id="PTHR44137:SF13">
    <property type="entry name" value="CHAPERONE DNAJ-DOMAIN SUPERFAMILY PROTEIN"/>
    <property type="match status" value="1"/>
</dbReference>
<dbReference type="OrthoDB" id="10250354at2759"/>
<dbReference type="AlphaFoldDB" id="A0A6A4LEW5"/>
<gene>
    <name evidence="2" type="ORF">C3L33_14853</name>
</gene>
<evidence type="ECO:0000313" key="3">
    <source>
        <dbReference type="Proteomes" id="UP000428333"/>
    </source>
</evidence>
<accession>A0A6A4LEW5</accession>
<proteinExistence type="predicted"/>
<sequence>MRMVSEESDLKSQLVTETCNISRRAIACAHLHGGNRSRSPFIDWYLILRVEENAGSDVIRKQYHKLALQLHPDKNKHPKAEVAFKLLSEVNHRRWKDHRYTYMYDSNTTKYRIDGEHNQERPMNAFLKTQKEQNLTWRDEVAAALSAIELHVQPAIIRQQPEGFFLEKDQVKKPGKALKI</sequence>
<protein>
    <recommendedName>
        <fullName evidence="1">J domain-containing protein</fullName>
    </recommendedName>
</protein>
<feature type="non-terminal residue" evidence="2">
    <location>
        <position position="1"/>
    </location>
</feature>
<dbReference type="Pfam" id="PF00226">
    <property type="entry name" value="DnaJ"/>
    <property type="match status" value="1"/>
</dbReference>
<dbReference type="PRINTS" id="PR00625">
    <property type="entry name" value="JDOMAIN"/>
</dbReference>
<dbReference type="CDD" id="cd06257">
    <property type="entry name" value="DnaJ"/>
    <property type="match status" value="1"/>
</dbReference>
<dbReference type="PANTHER" id="PTHR44137">
    <property type="entry name" value="BNAC03G44070D PROTEIN"/>
    <property type="match status" value="1"/>
</dbReference>
<dbReference type="InterPro" id="IPR036869">
    <property type="entry name" value="J_dom_sf"/>
</dbReference>
<name>A0A6A4LEW5_9ERIC</name>
<dbReference type="SMART" id="SM00271">
    <property type="entry name" value="DnaJ"/>
    <property type="match status" value="1"/>
</dbReference>
<dbReference type="EMBL" id="QEFC01002301">
    <property type="protein sequence ID" value="KAE9453247.1"/>
    <property type="molecule type" value="Genomic_DNA"/>
</dbReference>
<keyword evidence="3" id="KW-1185">Reference proteome</keyword>
<evidence type="ECO:0000313" key="2">
    <source>
        <dbReference type="EMBL" id="KAE9453247.1"/>
    </source>
</evidence>
<organism evidence="2 3">
    <name type="scientific">Rhododendron williamsianum</name>
    <dbReference type="NCBI Taxonomy" id="262921"/>
    <lineage>
        <taxon>Eukaryota</taxon>
        <taxon>Viridiplantae</taxon>
        <taxon>Streptophyta</taxon>
        <taxon>Embryophyta</taxon>
        <taxon>Tracheophyta</taxon>
        <taxon>Spermatophyta</taxon>
        <taxon>Magnoliopsida</taxon>
        <taxon>eudicotyledons</taxon>
        <taxon>Gunneridae</taxon>
        <taxon>Pentapetalae</taxon>
        <taxon>asterids</taxon>
        <taxon>Ericales</taxon>
        <taxon>Ericaceae</taxon>
        <taxon>Ericoideae</taxon>
        <taxon>Rhodoreae</taxon>
        <taxon>Rhododendron</taxon>
    </lineage>
</organism>
<reference evidence="2 3" key="1">
    <citation type="journal article" date="2019" name="Genome Biol. Evol.">
        <title>The Rhododendron genome and chromosomal organization provide insight into shared whole-genome duplications across the heath family (Ericaceae).</title>
        <authorList>
            <person name="Soza V.L."/>
            <person name="Lindsley D."/>
            <person name="Waalkes A."/>
            <person name="Ramage E."/>
            <person name="Patwardhan R.P."/>
            <person name="Burton J.N."/>
            <person name="Adey A."/>
            <person name="Kumar A."/>
            <person name="Qiu R."/>
            <person name="Shendure J."/>
            <person name="Hall B."/>
        </authorList>
    </citation>
    <scope>NUCLEOTIDE SEQUENCE [LARGE SCALE GENOMIC DNA]</scope>
    <source>
        <strain evidence="2">RSF 1966-606</strain>
    </source>
</reference>
<dbReference type="SUPFAM" id="SSF46565">
    <property type="entry name" value="Chaperone J-domain"/>
    <property type="match status" value="1"/>
</dbReference>
<comment type="caution">
    <text evidence="2">The sequence shown here is derived from an EMBL/GenBank/DDBJ whole genome shotgun (WGS) entry which is preliminary data.</text>
</comment>
<dbReference type="PROSITE" id="PS50076">
    <property type="entry name" value="DNAJ_2"/>
    <property type="match status" value="1"/>
</dbReference>
<evidence type="ECO:0000259" key="1">
    <source>
        <dbReference type="PROSITE" id="PS50076"/>
    </source>
</evidence>
<feature type="domain" description="J" evidence="1">
    <location>
        <begin position="43"/>
        <end position="108"/>
    </location>
</feature>